<dbReference type="EMBL" id="BK015653">
    <property type="protein sequence ID" value="DAE18259.1"/>
    <property type="molecule type" value="Genomic_DNA"/>
</dbReference>
<feature type="transmembrane region" description="Helical" evidence="2">
    <location>
        <begin position="1158"/>
        <end position="1179"/>
    </location>
</feature>
<sequence length="1592" mass="167751">MADNTIDTLDIQINSSTRNATKALGNLAKKLKDVDTALGNVNTGGLRNYAREIGRVSAALQTLNKTKVSVPNLAGLTGQLRSLSKVDFTTLGASTKSLQNLAAGLSSLKGASNISIPKIDTKNVKSAVNAIRKFQEIDAVKMQPAITGVEKIASTMNALNGMNFKDSKITNVINSLSRLATADMSSFDTSKMGEIIKSIDSLNDVRDVSSSVNRFVGSLARLANAGGKADQSAAGLETLGKNLRKVINGMLFTVKPSESINMFVQSISRLANAGDKTGKTASQLGNLATEVKKFFTAMQDAPRISENTLRMTEALGQLATAGGKVGTSTNTVVNSFNKLSSIGSGLSSLLGGVATKAKSGLGFLAAGISSLVNRSSGLKTASSNVGSFIKTVLGFKAASAVMNKFSEAMGGKGILEIGSDIAEVENVVDVAFGSMADQAYKFASTATKQFGLSELAAKNYSGTMMAMLNASGVAQESAAKMSTTLAGLAGDLASFYNIDTDTAFYKIRAGISGEIEPLKQLGINLSVANLQEYALSQGITTAYNSMTQAQKTMLRYNYIMSVTSAQQGDFARTAGTYANQVRLLTMNLQSLASVIGQGLIAAVLPGIQALNALMSKLMQAAETFRNFMYVLMGKKIKGSTSGVVNDLAGLEDSAADLSGLQDAGDAAASGLDDATSSSKALKKALSVLPFDELNQLTDNSSSSGSTPGTGKGKTGTGATPSLGLGGITNQIDDALNKEETPINKWAEKIRKAFLNHDWEGLGKTIADMLNIGIRKIYDVISWSNVGPKIAAFCDAFTRSFNSLVENIHWDRLGRTVGAGINTLVNTFELLIGPGGIDFVNIGNKLATGLRGMIDEVNWPNLGQVLGSGFMISWNILDGFVQKMSKENNAGLTGWEQLGTAVADAMNGAFGRISFSKIATTIATGLNGAFQTLAAWTQKFNWDGLVTNISNGINTFIGKFKWKENGTSLNTFITNLLNALVDIAGETDWESFGRGIGLFLSQIDWGSHLKDLATVLLDVLGGIFSGLGETTAGKFVVAFAGVGLVSKADTLVSSILVAMGKLPTGTSATATLLGTALSKIATAFSTSTLGTTVGVYALEAVDKLKAIPNTITTQIAPKILEVITTKLWPAATGFAGSIGTWITGTFAPAMATAFSTLGSVLFSPIGLAVIGAVVGGFLLWQNWDTVTEFAGKAKEAIENAFSTAGTWLYTHGSNLINGLYNGAKNVISTVGTWLKTNISDPIINGVKNLFGIHSPSTVFSEIGGYLMSGLKQGISDRIGSVIDTFTNIKDTVTGVWDTISSNTKTAWDSIGSKIKGAWDTITGQTEINSASAATSAEKSFSRVSTSATRNWGNSSREVTKNVRQMKIDASTELGRMDETVRSHFGSQYRIALGKWQNLGRDISSYIRGTMDTSIGGAIGGIVNTISRNFGDMYSIGQTAMQNLRNGMESINIRTPHISMDYTDWQEGQTHKWRYNSRVDWYAKGGLFNAASVIGVGEAGKEAVLPLTNKQAMKSIADSITGNMPDGSIGLGKEEMTQALTQGVAMAMMNMNTGGNSSPQYISNTINLDGRAIAKAVTKAQSDNNRRKNPSPAW</sequence>
<organism evidence="3">
    <name type="scientific">Siphoviridae sp. cteHV32</name>
    <dbReference type="NCBI Taxonomy" id="2825588"/>
    <lineage>
        <taxon>Viruses</taxon>
        <taxon>Duplodnaviria</taxon>
        <taxon>Heunggongvirae</taxon>
        <taxon>Uroviricota</taxon>
        <taxon>Caudoviricetes</taxon>
    </lineage>
</organism>
<name>A0A8S5QHC6_9CAUD</name>
<reference evidence="3" key="1">
    <citation type="journal article" date="2021" name="Proc. Natl. Acad. Sci. U.S.A.">
        <title>A Catalog of Tens of Thousands of Viruses from Human Metagenomes Reveals Hidden Associations with Chronic Diseases.</title>
        <authorList>
            <person name="Tisza M.J."/>
            <person name="Buck C.B."/>
        </authorList>
    </citation>
    <scope>NUCLEOTIDE SEQUENCE</scope>
    <source>
        <strain evidence="3">CteHV32</strain>
    </source>
</reference>
<evidence type="ECO:0000256" key="1">
    <source>
        <dbReference type="SAM" id="MobiDB-lite"/>
    </source>
</evidence>
<protein>
    <submittedName>
        <fullName evidence="3">Minor tail protein</fullName>
    </submittedName>
</protein>
<accession>A0A8S5QHC6</accession>
<keyword evidence="2" id="KW-0472">Membrane</keyword>
<proteinExistence type="predicted"/>
<evidence type="ECO:0000256" key="2">
    <source>
        <dbReference type="SAM" id="Phobius"/>
    </source>
</evidence>
<feature type="region of interest" description="Disordered" evidence="1">
    <location>
        <begin position="696"/>
        <end position="724"/>
    </location>
</feature>
<feature type="transmembrane region" description="Helical" evidence="2">
    <location>
        <begin position="1126"/>
        <end position="1146"/>
    </location>
</feature>
<evidence type="ECO:0000313" key="3">
    <source>
        <dbReference type="EMBL" id="DAE18259.1"/>
    </source>
</evidence>
<keyword evidence="2" id="KW-1133">Transmembrane helix</keyword>
<keyword evidence="2" id="KW-0812">Transmembrane</keyword>